<keyword evidence="5" id="KW-1185">Reference proteome</keyword>
<dbReference type="InterPro" id="IPR050149">
    <property type="entry name" value="Collagen_superfamily"/>
</dbReference>
<evidence type="ECO:0000256" key="2">
    <source>
        <dbReference type="SAM" id="SignalP"/>
    </source>
</evidence>
<evidence type="ECO:0000259" key="3">
    <source>
        <dbReference type="Pfam" id="PF25815"/>
    </source>
</evidence>
<comment type="caution">
    <text evidence="4">The sequence shown here is derived from an EMBL/GenBank/DDBJ whole genome shotgun (WGS) entry which is preliminary data.</text>
</comment>
<protein>
    <recommendedName>
        <fullName evidence="3">CTHRC1 C-terminal domain-containing protein</fullName>
    </recommendedName>
</protein>
<gene>
    <name evidence="4" type="ORF">PLOB_00008964</name>
</gene>
<dbReference type="InterPro" id="IPR057873">
    <property type="entry name" value="CTHRC1_C"/>
</dbReference>
<dbReference type="PANTHER" id="PTHR24023:SF1083">
    <property type="entry name" value="MACROPHAGE RECEPTOR MARCO"/>
    <property type="match status" value="1"/>
</dbReference>
<feature type="domain" description="CTHRC1 C-terminal" evidence="3">
    <location>
        <begin position="124"/>
        <end position="254"/>
    </location>
</feature>
<sequence>MMRSGVKMTTIVFVLILSLMAAFCSAKNNKQSDTKPIQSCPSCNNGGQTGMWTYMTCVPGAPGAPGRDGAKGNLGSPGKTGTQGPRGADGKKGAKGEPGIQGSAGQKGERGDKGDSGTPRLASHMNWKECAWKKTESKDSGLIYNCDFVKKYPDTSLHVYYAGNLRVGVCDRCCSRWHFSFNGAECSSPGTIDGAFYMYTGRNHYLHRHRHIEGHCNNIQKGKVRVGFWVGKCVTGHKLADGDTGWHSMNRIFIEEVPKAQQ</sequence>
<accession>A0ABN8QNA7</accession>
<dbReference type="Pfam" id="PF01391">
    <property type="entry name" value="Collagen"/>
    <property type="match status" value="1"/>
</dbReference>
<dbReference type="EMBL" id="CALNXK010000142">
    <property type="protein sequence ID" value="CAH3167772.1"/>
    <property type="molecule type" value="Genomic_DNA"/>
</dbReference>
<dbReference type="InterPro" id="IPR008160">
    <property type="entry name" value="Collagen"/>
</dbReference>
<feature type="chain" id="PRO_5046531914" description="CTHRC1 C-terminal domain-containing protein" evidence="2">
    <location>
        <begin position="27"/>
        <end position="262"/>
    </location>
</feature>
<evidence type="ECO:0000313" key="4">
    <source>
        <dbReference type="EMBL" id="CAH3167772.1"/>
    </source>
</evidence>
<name>A0ABN8QNA7_9CNID</name>
<organism evidence="4 5">
    <name type="scientific">Porites lobata</name>
    <dbReference type="NCBI Taxonomy" id="104759"/>
    <lineage>
        <taxon>Eukaryota</taxon>
        <taxon>Metazoa</taxon>
        <taxon>Cnidaria</taxon>
        <taxon>Anthozoa</taxon>
        <taxon>Hexacorallia</taxon>
        <taxon>Scleractinia</taxon>
        <taxon>Fungiina</taxon>
        <taxon>Poritidae</taxon>
        <taxon>Porites</taxon>
    </lineage>
</organism>
<evidence type="ECO:0000256" key="1">
    <source>
        <dbReference type="SAM" id="MobiDB-lite"/>
    </source>
</evidence>
<evidence type="ECO:0000313" key="5">
    <source>
        <dbReference type="Proteomes" id="UP001159405"/>
    </source>
</evidence>
<feature type="signal peptide" evidence="2">
    <location>
        <begin position="1"/>
        <end position="26"/>
    </location>
</feature>
<dbReference type="PANTHER" id="PTHR24023">
    <property type="entry name" value="COLLAGEN ALPHA"/>
    <property type="match status" value="1"/>
</dbReference>
<dbReference type="Pfam" id="PF25815">
    <property type="entry name" value="CTHRC1_C"/>
    <property type="match status" value="1"/>
</dbReference>
<reference evidence="4 5" key="1">
    <citation type="submission" date="2022-05" db="EMBL/GenBank/DDBJ databases">
        <authorList>
            <consortium name="Genoscope - CEA"/>
            <person name="William W."/>
        </authorList>
    </citation>
    <scope>NUCLEOTIDE SEQUENCE [LARGE SCALE GENOMIC DNA]</scope>
</reference>
<proteinExistence type="predicted"/>
<keyword evidence="2" id="KW-0732">Signal</keyword>
<dbReference type="Proteomes" id="UP001159405">
    <property type="component" value="Unassembled WGS sequence"/>
</dbReference>
<feature type="region of interest" description="Disordered" evidence="1">
    <location>
        <begin position="65"/>
        <end position="121"/>
    </location>
</feature>